<dbReference type="PANTHER" id="PTHR45790:SF3">
    <property type="entry name" value="S-ADENOSYL-L-METHIONINE-DEPENDENT UROPORPHYRINOGEN III METHYLTRANSFERASE, CHLOROPLASTIC"/>
    <property type="match status" value="1"/>
</dbReference>
<dbReference type="NCBIfam" id="TIGR01469">
    <property type="entry name" value="cobA_cysG_Cterm"/>
    <property type="match status" value="1"/>
</dbReference>
<dbReference type="GO" id="GO:0019354">
    <property type="term" value="P:siroheme biosynthetic process"/>
    <property type="evidence" value="ECO:0007669"/>
    <property type="project" value="InterPro"/>
</dbReference>
<dbReference type="Gene3D" id="3.40.1010.10">
    <property type="entry name" value="Cobalt-precorrin-4 Transmethylase, Domain 1"/>
    <property type="match status" value="1"/>
</dbReference>
<feature type="domain" description="Tetrapyrrole methylase" evidence="6">
    <location>
        <begin position="9"/>
        <end position="220"/>
    </location>
</feature>
<dbReference type="Proteomes" id="UP000316181">
    <property type="component" value="Unassembled WGS sequence"/>
</dbReference>
<keyword evidence="2 7" id="KW-0489">Methyltransferase</keyword>
<keyword evidence="8" id="KW-1185">Reference proteome</keyword>
<dbReference type="Pfam" id="PF00590">
    <property type="entry name" value="TP_methylase"/>
    <property type="match status" value="1"/>
</dbReference>
<reference evidence="7 8" key="1">
    <citation type="submission" date="2019-06" db="EMBL/GenBank/DDBJ databases">
        <title>Sequencing the genomes of 1000 actinobacteria strains.</title>
        <authorList>
            <person name="Klenk H.-P."/>
        </authorList>
    </citation>
    <scope>NUCLEOTIDE SEQUENCE [LARGE SCALE GENOMIC DNA]</scope>
    <source>
        <strain evidence="7 8">DSM 10596</strain>
    </source>
</reference>
<comment type="caution">
    <text evidence="7">The sequence shown here is derived from an EMBL/GenBank/DDBJ whole genome shotgun (WGS) entry which is preliminary data.</text>
</comment>
<name>A0A542SQG7_9MICO</name>
<organism evidence="7 8">
    <name type="scientific">Rarobacter incanus</name>
    <dbReference type="NCBI Taxonomy" id="153494"/>
    <lineage>
        <taxon>Bacteria</taxon>
        <taxon>Bacillati</taxon>
        <taxon>Actinomycetota</taxon>
        <taxon>Actinomycetes</taxon>
        <taxon>Micrococcales</taxon>
        <taxon>Rarobacteraceae</taxon>
        <taxon>Rarobacter</taxon>
    </lineage>
</organism>
<dbReference type="InterPro" id="IPR014776">
    <property type="entry name" value="4pyrrole_Mease_sub2"/>
</dbReference>
<dbReference type="RefSeq" id="WP_142112412.1">
    <property type="nucleotide sequence ID" value="NZ_BAAATB010000007.1"/>
</dbReference>
<dbReference type="EMBL" id="VFNV01000001">
    <property type="protein sequence ID" value="TQK76853.1"/>
    <property type="molecule type" value="Genomic_DNA"/>
</dbReference>
<dbReference type="OrthoDB" id="9815856at2"/>
<dbReference type="GO" id="GO:0004851">
    <property type="term" value="F:uroporphyrin-III C-methyltransferase activity"/>
    <property type="evidence" value="ECO:0007669"/>
    <property type="project" value="UniProtKB-EC"/>
</dbReference>
<evidence type="ECO:0000256" key="4">
    <source>
        <dbReference type="ARBA" id="ARBA00022691"/>
    </source>
</evidence>
<dbReference type="InterPro" id="IPR000878">
    <property type="entry name" value="4pyrrol_Mease"/>
</dbReference>
<evidence type="ECO:0000313" key="8">
    <source>
        <dbReference type="Proteomes" id="UP000316181"/>
    </source>
</evidence>
<dbReference type="FunFam" id="3.40.1010.10:FF:000001">
    <property type="entry name" value="Siroheme synthase"/>
    <property type="match status" value="1"/>
</dbReference>
<dbReference type="Gene3D" id="3.30.950.10">
    <property type="entry name" value="Methyltransferase, Cobalt-precorrin-4 Transmethylase, Domain 2"/>
    <property type="match status" value="1"/>
</dbReference>
<dbReference type="InterPro" id="IPR006366">
    <property type="entry name" value="CobA/CysG_C"/>
</dbReference>
<keyword evidence="5" id="KW-0627">Porphyrin biosynthesis</keyword>
<protein>
    <recommendedName>
        <fullName evidence="1">uroporphyrinogen-III C-methyltransferase</fullName>
        <ecNumber evidence="1">2.1.1.107</ecNumber>
    </recommendedName>
</protein>
<keyword evidence="4" id="KW-0949">S-adenosyl-L-methionine</keyword>
<dbReference type="EC" id="2.1.1.107" evidence="1"/>
<keyword evidence="3 7" id="KW-0808">Transferase</keyword>
<dbReference type="GO" id="GO:0032259">
    <property type="term" value="P:methylation"/>
    <property type="evidence" value="ECO:0007669"/>
    <property type="project" value="UniProtKB-KW"/>
</dbReference>
<proteinExistence type="predicted"/>
<evidence type="ECO:0000259" key="6">
    <source>
        <dbReference type="Pfam" id="PF00590"/>
    </source>
</evidence>
<dbReference type="SUPFAM" id="SSF53790">
    <property type="entry name" value="Tetrapyrrole methylase"/>
    <property type="match status" value="1"/>
</dbReference>
<gene>
    <name evidence="7" type="ORF">FB389_1548</name>
</gene>
<accession>A0A542SQG7</accession>
<dbReference type="InterPro" id="IPR050161">
    <property type="entry name" value="Siro_Cobalamin_biosynth"/>
</dbReference>
<evidence type="ECO:0000256" key="5">
    <source>
        <dbReference type="ARBA" id="ARBA00023244"/>
    </source>
</evidence>
<dbReference type="InterPro" id="IPR014777">
    <property type="entry name" value="4pyrrole_Mease_sub1"/>
</dbReference>
<evidence type="ECO:0000256" key="3">
    <source>
        <dbReference type="ARBA" id="ARBA00022679"/>
    </source>
</evidence>
<sequence>MTERPPYGTVTLVGGGPGPADLITVAGARALRHAQVVLYDRLGPTDDLGELAPQAVLLDVGKLPGYHRVPQEAINEKIIESARAGKNVVRLKGGDPFVFGRGSEEVDACLAAGVPVEVIPGITSAISVPGSVGIPVTARQVARSFTVATGHEAWPRATASAYGALVSGGNTLVILMGMLLLASHVQALTAAGADGSTPVAIIHDGFGRNQTHIVSTLGHVTGDAAEHGITSPAVIVVGDVVGALAQNTGKVVP</sequence>
<dbReference type="NCBIfam" id="NF004790">
    <property type="entry name" value="PRK06136.1"/>
    <property type="match status" value="1"/>
</dbReference>
<dbReference type="PANTHER" id="PTHR45790">
    <property type="entry name" value="SIROHEME SYNTHASE-RELATED"/>
    <property type="match status" value="1"/>
</dbReference>
<evidence type="ECO:0000313" key="7">
    <source>
        <dbReference type="EMBL" id="TQK76853.1"/>
    </source>
</evidence>
<evidence type="ECO:0000256" key="1">
    <source>
        <dbReference type="ARBA" id="ARBA00012162"/>
    </source>
</evidence>
<evidence type="ECO:0000256" key="2">
    <source>
        <dbReference type="ARBA" id="ARBA00022603"/>
    </source>
</evidence>
<dbReference type="InterPro" id="IPR035996">
    <property type="entry name" value="4pyrrol_Methylase_sf"/>
</dbReference>
<dbReference type="AlphaFoldDB" id="A0A542SQG7"/>
<dbReference type="CDD" id="cd11642">
    <property type="entry name" value="SUMT"/>
    <property type="match status" value="1"/>
</dbReference>